<feature type="transmembrane region" description="Helical" evidence="10">
    <location>
        <begin position="253"/>
        <end position="282"/>
    </location>
</feature>
<feature type="transmembrane region" description="Helical" evidence="10">
    <location>
        <begin position="80"/>
        <end position="99"/>
    </location>
</feature>
<evidence type="ECO:0000256" key="4">
    <source>
        <dbReference type="ARBA" id="ARBA00022692"/>
    </source>
</evidence>
<keyword evidence="6" id="KW-0915">Sodium</keyword>
<evidence type="ECO:0000256" key="1">
    <source>
        <dbReference type="ARBA" id="ARBA00004141"/>
    </source>
</evidence>
<protein>
    <submittedName>
        <fullName evidence="12">Cation:proton antiporter</fullName>
    </submittedName>
</protein>
<name>A0A928Y680_UNCKA</name>
<feature type="transmembrane region" description="Helical" evidence="10">
    <location>
        <begin position="56"/>
        <end position="74"/>
    </location>
</feature>
<evidence type="ECO:0000256" key="7">
    <source>
        <dbReference type="ARBA" id="ARBA00023065"/>
    </source>
</evidence>
<dbReference type="PANTHER" id="PTHR43562:SF3">
    <property type="entry name" value="SODIUM ION_PROTON EXCHANGER (EUROFUNG)"/>
    <property type="match status" value="1"/>
</dbReference>
<dbReference type="Gene3D" id="1.20.1530.20">
    <property type="match status" value="2"/>
</dbReference>
<dbReference type="Proteomes" id="UP000710385">
    <property type="component" value="Unassembled WGS sequence"/>
</dbReference>
<feature type="transmembrane region" description="Helical" evidence="10">
    <location>
        <begin position="361"/>
        <end position="382"/>
    </location>
</feature>
<keyword evidence="3" id="KW-0050">Antiport</keyword>
<dbReference type="GO" id="GO:1902600">
    <property type="term" value="P:proton transmembrane transport"/>
    <property type="evidence" value="ECO:0007669"/>
    <property type="project" value="InterPro"/>
</dbReference>
<dbReference type="InterPro" id="IPR006153">
    <property type="entry name" value="Cation/H_exchanger_TM"/>
</dbReference>
<keyword evidence="5 10" id="KW-1133">Transmembrane helix</keyword>
<proteinExistence type="predicted"/>
<evidence type="ECO:0000256" key="6">
    <source>
        <dbReference type="ARBA" id="ARBA00023053"/>
    </source>
</evidence>
<feature type="transmembrane region" description="Helical" evidence="10">
    <location>
        <begin position="26"/>
        <end position="44"/>
    </location>
</feature>
<evidence type="ECO:0000256" key="10">
    <source>
        <dbReference type="SAM" id="Phobius"/>
    </source>
</evidence>
<evidence type="ECO:0000256" key="8">
    <source>
        <dbReference type="ARBA" id="ARBA00023136"/>
    </source>
</evidence>
<dbReference type="GO" id="GO:0016020">
    <property type="term" value="C:membrane"/>
    <property type="evidence" value="ECO:0007669"/>
    <property type="project" value="UniProtKB-SubCell"/>
</dbReference>
<evidence type="ECO:0000256" key="9">
    <source>
        <dbReference type="ARBA" id="ARBA00023201"/>
    </source>
</evidence>
<evidence type="ECO:0000256" key="2">
    <source>
        <dbReference type="ARBA" id="ARBA00022448"/>
    </source>
</evidence>
<dbReference type="GO" id="GO:0015297">
    <property type="term" value="F:antiporter activity"/>
    <property type="evidence" value="ECO:0007669"/>
    <property type="project" value="UniProtKB-KW"/>
</dbReference>
<dbReference type="AlphaFoldDB" id="A0A928Y680"/>
<dbReference type="Pfam" id="PF00999">
    <property type="entry name" value="Na_H_Exchanger"/>
    <property type="match status" value="1"/>
</dbReference>
<feature type="transmembrane region" description="Helical" evidence="10">
    <location>
        <begin position="337"/>
        <end position="354"/>
    </location>
</feature>
<feature type="transmembrane region" description="Helical" evidence="10">
    <location>
        <begin position="143"/>
        <end position="165"/>
    </location>
</feature>
<keyword evidence="2" id="KW-0813">Transport</keyword>
<feature type="transmembrane region" description="Helical" evidence="10">
    <location>
        <begin position="177"/>
        <end position="200"/>
    </location>
</feature>
<evidence type="ECO:0000256" key="5">
    <source>
        <dbReference type="ARBA" id="ARBA00022989"/>
    </source>
</evidence>
<keyword evidence="9" id="KW-0739">Sodium transport</keyword>
<dbReference type="GO" id="GO:0006814">
    <property type="term" value="P:sodium ion transport"/>
    <property type="evidence" value="ECO:0007669"/>
    <property type="project" value="UniProtKB-KW"/>
</dbReference>
<dbReference type="PANTHER" id="PTHR43562">
    <property type="entry name" value="NAPA-TYPE SODIUM/HYDROGEN ANTIPORTER"/>
    <property type="match status" value="1"/>
</dbReference>
<keyword evidence="4 10" id="KW-0812">Transmembrane</keyword>
<evidence type="ECO:0000256" key="3">
    <source>
        <dbReference type="ARBA" id="ARBA00022449"/>
    </source>
</evidence>
<keyword evidence="7" id="KW-0406">Ion transport</keyword>
<gene>
    <name evidence="12" type="ORF">HS096_02645</name>
</gene>
<comment type="subcellular location">
    <subcellularLocation>
        <location evidence="1">Membrane</location>
        <topology evidence="1">Multi-pass membrane protein</topology>
    </subcellularLocation>
</comment>
<feature type="transmembrane region" description="Helical" evidence="10">
    <location>
        <begin position="419"/>
        <end position="438"/>
    </location>
</feature>
<reference evidence="12" key="1">
    <citation type="submission" date="2020-05" db="EMBL/GenBank/DDBJ databases">
        <title>High-Quality Genomes of Partial-Nitritation/Anammox System by Hierarchical Clustering Based Hybrid Assembly.</title>
        <authorList>
            <person name="Liu L."/>
            <person name="Wang Y."/>
            <person name="Che Y."/>
            <person name="Chen Y."/>
            <person name="Xia Y."/>
            <person name="Luo R."/>
            <person name="Cheng S.H."/>
            <person name="Zheng C."/>
            <person name="Zhang T."/>
        </authorList>
    </citation>
    <scope>NUCLEOTIDE SEQUENCE</scope>
    <source>
        <strain evidence="12">H1_PAT1</strain>
    </source>
</reference>
<organism evidence="12 13">
    <name type="scientific">candidate division WWE3 bacterium</name>
    <dbReference type="NCBI Taxonomy" id="2053526"/>
    <lineage>
        <taxon>Bacteria</taxon>
        <taxon>Katanobacteria</taxon>
    </lineage>
</organism>
<comment type="caution">
    <text evidence="12">The sequence shown here is derived from an EMBL/GenBank/DDBJ whole genome shotgun (WGS) entry which is preliminary data.</text>
</comment>
<accession>A0A928Y680</accession>
<evidence type="ECO:0000313" key="12">
    <source>
        <dbReference type="EMBL" id="MBE7525262.1"/>
    </source>
</evidence>
<sequence>MTALFIPCTAFASTESGGHGNDYVQTLAILAMIVLVAKVAGAIAERFKQVSVLGELLLGVLLSVPALFGVHFLSEFAQSNLVRFVSEIAIVLLLFQVGLESNLHEMKRVGLHATLVAAIGVAAPFVLGTYVIAPWLFPEASSHFALFLGAALTATSVGITARVFKDLGVAQSQNAKVVLGAAVIDDVIGLIILAIVNGIIQSGAAHGSDILVISAKAVGFLAVSIVVGRYTAGPISQMLSRITTNVGMKMAMALAFCFIYAFVGSVFGLAPIVGAFAAGLLLDHVHFHRFAAPKYANAIQDILKETKEVETADRLSKTIEGFRQQHVEDLVEDFNRWFIPVFFVVTGLSVNLAVFSNNRVVFSAIALTVAAILGKVVSGFAAGKGTDWKVVGFGMVPRGEVGLIFAAIGRQLNVLSEEAYAVIVIMVILTTLLTPMLLPRFMQRSRTVSVA</sequence>
<feature type="transmembrane region" description="Helical" evidence="10">
    <location>
        <begin position="111"/>
        <end position="137"/>
    </location>
</feature>
<evidence type="ECO:0000313" key="13">
    <source>
        <dbReference type="Proteomes" id="UP000710385"/>
    </source>
</evidence>
<feature type="domain" description="Cation/H+ exchanger transmembrane" evidence="11">
    <location>
        <begin position="35"/>
        <end position="441"/>
    </location>
</feature>
<dbReference type="InterPro" id="IPR038770">
    <property type="entry name" value="Na+/solute_symporter_sf"/>
</dbReference>
<evidence type="ECO:0000259" key="11">
    <source>
        <dbReference type="Pfam" id="PF00999"/>
    </source>
</evidence>
<feature type="transmembrane region" description="Helical" evidence="10">
    <location>
        <begin position="212"/>
        <end position="232"/>
    </location>
</feature>
<dbReference type="EMBL" id="JABTTY010000001">
    <property type="protein sequence ID" value="MBE7525262.1"/>
    <property type="molecule type" value="Genomic_DNA"/>
</dbReference>
<keyword evidence="8 10" id="KW-0472">Membrane</keyword>